<feature type="domain" description="AMP-dependent synthetase/ligase" evidence="8">
    <location>
        <begin position="1"/>
        <end position="332"/>
    </location>
</feature>
<dbReference type="SUPFAM" id="SSF56801">
    <property type="entry name" value="Acetyl-CoA synthetase-like"/>
    <property type="match status" value="1"/>
</dbReference>
<evidence type="ECO:0000256" key="4">
    <source>
        <dbReference type="ARBA" id="ARBA00039009"/>
    </source>
</evidence>
<dbReference type="Pfam" id="PF00501">
    <property type="entry name" value="AMP-binding"/>
    <property type="match status" value="1"/>
</dbReference>
<evidence type="ECO:0000256" key="6">
    <source>
        <dbReference type="ARBA" id="ARBA00047319"/>
    </source>
</evidence>
<protein>
    <recommendedName>
        <fullName evidence="5">Medium-chain acyl-CoA ligase ACSF2, mitochondrial</fullName>
        <ecNumber evidence="4">6.2.1.2</ecNumber>
    </recommendedName>
</protein>
<evidence type="ECO:0000256" key="5">
    <source>
        <dbReference type="ARBA" id="ARBA00039638"/>
    </source>
</evidence>
<dbReference type="Gene3D" id="3.30.300.30">
    <property type="match status" value="1"/>
</dbReference>
<dbReference type="GO" id="GO:0006631">
    <property type="term" value="P:fatty acid metabolic process"/>
    <property type="evidence" value="ECO:0007669"/>
    <property type="project" value="TreeGrafter"/>
</dbReference>
<comment type="caution">
    <text evidence="10">The sequence shown here is derived from an EMBL/GenBank/DDBJ whole genome shotgun (WGS) entry which is preliminary data.</text>
</comment>
<dbReference type="Pfam" id="PF13193">
    <property type="entry name" value="AMP-binding_C"/>
    <property type="match status" value="1"/>
</dbReference>
<dbReference type="InterPro" id="IPR020845">
    <property type="entry name" value="AMP-binding_CS"/>
</dbReference>
<dbReference type="PANTHER" id="PTHR43201">
    <property type="entry name" value="ACYL-COA SYNTHETASE"/>
    <property type="match status" value="1"/>
</dbReference>
<evidence type="ECO:0000259" key="9">
    <source>
        <dbReference type="Pfam" id="PF13193"/>
    </source>
</evidence>
<accession>A0A9X6RL08</accession>
<comment type="catalytic activity">
    <reaction evidence="7">
        <text>a medium-chain fatty acid + ATP + CoA = a medium-chain fatty acyl-CoA + AMP + diphosphate</text>
        <dbReference type="Rhea" id="RHEA:48340"/>
        <dbReference type="ChEBI" id="CHEBI:30616"/>
        <dbReference type="ChEBI" id="CHEBI:33019"/>
        <dbReference type="ChEBI" id="CHEBI:57287"/>
        <dbReference type="ChEBI" id="CHEBI:59558"/>
        <dbReference type="ChEBI" id="CHEBI:90546"/>
        <dbReference type="ChEBI" id="CHEBI:456215"/>
        <dbReference type="EC" id="6.2.1.2"/>
    </reaction>
</comment>
<name>A0A9X6RL08_HYPEX</name>
<evidence type="ECO:0000256" key="2">
    <source>
        <dbReference type="ARBA" id="ARBA00022598"/>
    </source>
</evidence>
<dbReference type="InterPro" id="IPR045851">
    <property type="entry name" value="AMP-bd_C_sf"/>
</dbReference>
<sequence>MFAASKAGLILVNVNPNYKVHELEYCINKVQMKAVIAAEGMGTLKYYDHFSELFPNLAKNKERKLKSHRVPSLETVIMFCQKRPDTIFPGTIAFNEVIGMKTKETVSKMEQASRNTQPDDPFNIQFTSGTTGSPKGATLSSFGLINAAYFSGHRMRALANSANICPLPLYHVFGCVGNLVCSTIFGAKLVLPSEKFDAEANLKGIQDEKATLICGVPTMFSDMLNHPNFDLYDLSSLRYGVMGGSPCPPGLVKDVQQKMGIRGFTCGYGSTEQSLSTFVGYLDEKPEIFTTTTGFPMDHVEAKVVDPEGRIVPIGQRGELWTRSFGTMLGYWGDEAKTREVIRPDRWLVSGDLATLSPEGLLKIVGRVKDMIIRGGENVYPTEIENVLHTCPIVAEAHVCGIPDKRLGEDICAWVMLKRGQEVTQTEEYLKKFCEAELANYKVPKHFVFFHNKDTDIPMTVSGKVQKFKLTELSIKKLNLDVSK</sequence>
<organism evidence="10 11">
    <name type="scientific">Hypsibius exemplaris</name>
    <name type="common">Freshwater tardigrade</name>
    <dbReference type="NCBI Taxonomy" id="2072580"/>
    <lineage>
        <taxon>Eukaryota</taxon>
        <taxon>Metazoa</taxon>
        <taxon>Ecdysozoa</taxon>
        <taxon>Tardigrada</taxon>
        <taxon>Eutardigrada</taxon>
        <taxon>Parachela</taxon>
        <taxon>Hypsibioidea</taxon>
        <taxon>Hypsibiidae</taxon>
        <taxon>Hypsibius</taxon>
    </lineage>
</organism>
<dbReference type="Proteomes" id="UP000192578">
    <property type="component" value="Unassembled WGS sequence"/>
</dbReference>
<dbReference type="InterPro" id="IPR025110">
    <property type="entry name" value="AMP-bd_C"/>
</dbReference>
<evidence type="ECO:0000313" key="10">
    <source>
        <dbReference type="EMBL" id="OWA51425.1"/>
    </source>
</evidence>
<dbReference type="Gene3D" id="2.30.38.10">
    <property type="entry name" value="Luciferase, Domain 3"/>
    <property type="match status" value="1"/>
</dbReference>
<evidence type="ECO:0000256" key="1">
    <source>
        <dbReference type="ARBA" id="ARBA00006432"/>
    </source>
</evidence>
<comment type="similarity">
    <text evidence="1">Belongs to the ATP-dependent AMP-binding enzyme family.</text>
</comment>
<reference evidence="11" key="1">
    <citation type="submission" date="2017-01" db="EMBL/GenBank/DDBJ databases">
        <title>Comparative genomics of anhydrobiosis in the tardigrade Hypsibius dujardini.</title>
        <authorList>
            <person name="Yoshida Y."/>
            <person name="Koutsovoulos G."/>
            <person name="Laetsch D."/>
            <person name="Stevens L."/>
            <person name="Kumar S."/>
            <person name="Horikawa D."/>
            <person name="Ishino K."/>
            <person name="Komine S."/>
            <person name="Tomita M."/>
            <person name="Blaxter M."/>
            <person name="Arakawa K."/>
        </authorList>
    </citation>
    <scope>NUCLEOTIDE SEQUENCE [LARGE SCALE GENOMIC DNA]</scope>
    <source>
        <strain evidence="11">Z151</strain>
    </source>
</reference>
<gene>
    <name evidence="10" type="ORF">BV898_15908</name>
</gene>
<proteinExistence type="inferred from homology"/>
<comment type="function">
    <text evidence="3">Acyl-CoA synthases catalyze the initial reaction in fatty acid metabolism, by forming a thioester with CoA. Has some preference toward medium-chain substrates. Plays a role in adipocyte differentiation.</text>
</comment>
<feature type="domain" description="AMP-binding enzyme C-terminal" evidence="9">
    <location>
        <begin position="383"/>
        <end position="464"/>
    </location>
</feature>
<dbReference type="PANTHER" id="PTHR43201:SF5">
    <property type="entry name" value="MEDIUM-CHAIN ACYL-COA LIGASE ACSF2, MITOCHONDRIAL"/>
    <property type="match status" value="1"/>
</dbReference>
<evidence type="ECO:0000259" key="8">
    <source>
        <dbReference type="Pfam" id="PF00501"/>
    </source>
</evidence>
<keyword evidence="2" id="KW-0436">Ligase</keyword>
<dbReference type="AlphaFoldDB" id="A0A9X6RL08"/>
<dbReference type="GO" id="GO:0031956">
    <property type="term" value="F:medium-chain fatty acid-CoA ligase activity"/>
    <property type="evidence" value="ECO:0007669"/>
    <property type="project" value="UniProtKB-EC"/>
</dbReference>
<dbReference type="PROSITE" id="PS00455">
    <property type="entry name" value="AMP_BINDING"/>
    <property type="match status" value="1"/>
</dbReference>
<dbReference type="InterPro" id="IPR000873">
    <property type="entry name" value="AMP-dep_synth/lig_dom"/>
</dbReference>
<dbReference type="EMBL" id="MTYJ01000227">
    <property type="protein sequence ID" value="OWA51425.1"/>
    <property type="molecule type" value="Genomic_DNA"/>
</dbReference>
<keyword evidence="11" id="KW-1185">Reference proteome</keyword>
<dbReference type="Gene3D" id="3.40.50.980">
    <property type="match status" value="2"/>
</dbReference>
<comment type="catalytic activity">
    <reaction evidence="6">
        <text>octanoate + ATP + CoA = octanoyl-CoA + AMP + diphosphate</text>
        <dbReference type="Rhea" id="RHEA:33631"/>
        <dbReference type="ChEBI" id="CHEBI:25646"/>
        <dbReference type="ChEBI" id="CHEBI:30616"/>
        <dbReference type="ChEBI" id="CHEBI:33019"/>
        <dbReference type="ChEBI" id="CHEBI:57287"/>
        <dbReference type="ChEBI" id="CHEBI:57386"/>
        <dbReference type="ChEBI" id="CHEBI:456215"/>
    </reaction>
</comment>
<dbReference type="OrthoDB" id="10253115at2759"/>
<dbReference type="EC" id="6.2.1.2" evidence="4"/>
<evidence type="ECO:0000256" key="3">
    <source>
        <dbReference type="ARBA" id="ARBA00037247"/>
    </source>
</evidence>
<dbReference type="FunFam" id="3.30.300.30:FF:000008">
    <property type="entry name" value="2,3-dihydroxybenzoate-AMP ligase"/>
    <property type="match status" value="1"/>
</dbReference>
<evidence type="ECO:0000313" key="11">
    <source>
        <dbReference type="Proteomes" id="UP000192578"/>
    </source>
</evidence>
<evidence type="ECO:0000256" key="7">
    <source>
        <dbReference type="ARBA" id="ARBA00048277"/>
    </source>
</evidence>